<evidence type="ECO:0000313" key="3">
    <source>
        <dbReference type="EMBL" id="KQM08364.1"/>
    </source>
</evidence>
<keyword evidence="4" id="KW-1185">Reference proteome</keyword>
<dbReference type="EMBL" id="LIIK01000050">
    <property type="protein sequence ID" value="KQM08269.1"/>
    <property type="molecule type" value="Genomic_DNA"/>
</dbReference>
<proteinExistence type="predicted"/>
<reference evidence="3 4" key="1">
    <citation type="submission" date="2015-08" db="EMBL/GenBank/DDBJ databases">
        <title>Candidatus Bacteriodes Periocalifornicus.</title>
        <authorList>
            <person name="McLean J.S."/>
            <person name="Kelley S."/>
        </authorList>
    </citation>
    <scope>NUCLEOTIDE SEQUENCE [LARGE SCALE GENOMIC DNA]</scope>
    <source>
        <strain evidence="3">12B</strain>
    </source>
</reference>
<comment type="caution">
    <text evidence="3">The sequence shown here is derived from an EMBL/GenBank/DDBJ whole genome shotgun (WGS) entry which is preliminary data.</text>
</comment>
<evidence type="ECO:0000313" key="2">
    <source>
        <dbReference type="EMBL" id="KQM08269.1"/>
    </source>
</evidence>
<protein>
    <submittedName>
        <fullName evidence="3">Uncharacterized protein</fullName>
    </submittedName>
</protein>
<dbReference type="PATRIC" id="fig|1702214.3.peg.1316"/>
<organism evidence="3 4">
    <name type="scientific">Candidatus [Bacteroides] periocalifornicus</name>
    <dbReference type="NCBI Taxonomy" id="1702214"/>
    <lineage>
        <taxon>Bacteria</taxon>
        <taxon>Pseudomonadati</taxon>
        <taxon>Bacteroidota</taxon>
    </lineage>
</organism>
<feature type="compositionally biased region" description="Low complexity" evidence="1">
    <location>
        <begin position="1"/>
        <end position="22"/>
    </location>
</feature>
<dbReference type="EMBL" id="LIIK01000042">
    <property type="protein sequence ID" value="KQM08364.1"/>
    <property type="molecule type" value="Genomic_DNA"/>
</dbReference>
<dbReference type="Proteomes" id="UP000054172">
    <property type="component" value="Unassembled WGS sequence"/>
</dbReference>
<gene>
    <name evidence="3" type="ORF">AL399_07640</name>
    <name evidence="2" type="ORF">AL399_08195</name>
</gene>
<evidence type="ECO:0000313" key="4">
    <source>
        <dbReference type="Proteomes" id="UP000054172"/>
    </source>
</evidence>
<dbReference type="AlphaFoldDB" id="A0A0Q4B6C3"/>
<evidence type="ECO:0000256" key="1">
    <source>
        <dbReference type="SAM" id="MobiDB-lite"/>
    </source>
</evidence>
<name>A0A0Q4B6C3_9BACT</name>
<accession>A0A0Q4B6C3</accession>
<feature type="non-terminal residue" evidence="3">
    <location>
        <position position="1"/>
    </location>
</feature>
<feature type="region of interest" description="Disordered" evidence="1">
    <location>
        <begin position="1"/>
        <end position="30"/>
    </location>
</feature>
<sequence length="72" mass="7838">ATVGTGATTTAATTESATRHATSLQTPSTPISRFAVAGRLADLPPRGRRKPPVVRVYHRRLRVDIYSGPRRR</sequence>